<reference evidence="4" key="1">
    <citation type="journal article" date="2019" name="Int. J. Syst. Evol. Microbiol.">
        <title>The Global Catalogue of Microorganisms (GCM) 10K type strain sequencing project: providing services to taxonomists for standard genome sequencing and annotation.</title>
        <authorList>
            <consortium name="The Broad Institute Genomics Platform"/>
            <consortium name="The Broad Institute Genome Sequencing Center for Infectious Disease"/>
            <person name="Wu L."/>
            <person name="Ma J."/>
        </authorList>
    </citation>
    <scope>NUCLEOTIDE SEQUENCE [LARGE SCALE GENOMIC DNA]</scope>
    <source>
        <strain evidence="4">CGMCC 1.12286</strain>
    </source>
</reference>
<evidence type="ECO:0000313" key="3">
    <source>
        <dbReference type="EMBL" id="MFD1677114.1"/>
    </source>
</evidence>
<dbReference type="PROSITE" id="PS51677">
    <property type="entry name" value="NODB"/>
    <property type="match status" value="1"/>
</dbReference>
<feature type="signal peptide" evidence="1">
    <location>
        <begin position="1"/>
        <end position="26"/>
    </location>
</feature>
<sequence>MQRRLCCFKSAICAILAVLWPLCAQAETKKDRFYFERLGYAFWQVKTEKKVVALTFDDGPDPTYTPKILRLLERYHDHATFFLIGSKVQQYPEVTHQVFSLGNELGNHTFSHCHIADMSERELSQELRKTNDAIVRATGLSPKYFRPPRGFYDENSVLTAHQNGYPVIMWSWDEDSHDWQAPGVGKIVQTVLKHVHSGDIILFHDGTNNSKQTVAALTTILPTLQREGYKCVTISELLSLSNHKEDDEPDD</sequence>
<evidence type="ECO:0000256" key="1">
    <source>
        <dbReference type="SAM" id="SignalP"/>
    </source>
</evidence>
<dbReference type="EMBL" id="JBHUCX010000085">
    <property type="protein sequence ID" value="MFD1677114.1"/>
    <property type="molecule type" value="Genomic_DNA"/>
</dbReference>
<dbReference type="SUPFAM" id="SSF88713">
    <property type="entry name" value="Glycoside hydrolase/deacetylase"/>
    <property type="match status" value="1"/>
</dbReference>
<dbReference type="RefSeq" id="WP_377945029.1">
    <property type="nucleotide sequence ID" value="NZ_JBHUCX010000085.1"/>
</dbReference>
<evidence type="ECO:0000259" key="2">
    <source>
        <dbReference type="PROSITE" id="PS51677"/>
    </source>
</evidence>
<feature type="chain" id="PRO_5045497689" evidence="1">
    <location>
        <begin position="27"/>
        <end position="251"/>
    </location>
</feature>
<feature type="domain" description="NodB homology" evidence="2">
    <location>
        <begin position="50"/>
        <end position="232"/>
    </location>
</feature>
<dbReference type="CDD" id="cd10917">
    <property type="entry name" value="CE4_NodB_like_6s_7s"/>
    <property type="match status" value="1"/>
</dbReference>
<dbReference type="InterPro" id="IPR050248">
    <property type="entry name" value="Polysacc_deacetylase_ArnD"/>
</dbReference>
<proteinExistence type="predicted"/>
<keyword evidence="4" id="KW-1185">Reference proteome</keyword>
<dbReference type="InterPro" id="IPR002509">
    <property type="entry name" value="NODB_dom"/>
</dbReference>
<dbReference type="Proteomes" id="UP001597079">
    <property type="component" value="Unassembled WGS sequence"/>
</dbReference>
<keyword evidence="1" id="KW-0732">Signal</keyword>
<evidence type="ECO:0000313" key="4">
    <source>
        <dbReference type="Proteomes" id="UP001597079"/>
    </source>
</evidence>
<organism evidence="3 4">
    <name type="scientific">Alicyclobacillus fodiniaquatilis</name>
    <dbReference type="NCBI Taxonomy" id="1661150"/>
    <lineage>
        <taxon>Bacteria</taxon>
        <taxon>Bacillati</taxon>
        <taxon>Bacillota</taxon>
        <taxon>Bacilli</taxon>
        <taxon>Bacillales</taxon>
        <taxon>Alicyclobacillaceae</taxon>
        <taxon>Alicyclobacillus</taxon>
    </lineage>
</organism>
<dbReference type="PANTHER" id="PTHR10587">
    <property type="entry name" value="GLYCOSYL TRANSFERASE-RELATED"/>
    <property type="match status" value="1"/>
</dbReference>
<protein>
    <submittedName>
        <fullName evidence="3">Polysaccharide deacetylase family protein</fullName>
    </submittedName>
</protein>
<comment type="caution">
    <text evidence="3">The sequence shown here is derived from an EMBL/GenBank/DDBJ whole genome shotgun (WGS) entry which is preliminary data.</text>
</comment>
<accession>A0ABW4JL88</accession>
<dbReference type="Gene3D" id="3.20.20.370">
    <property type="entry name" value="Glycoside hydrolase/deacetylase"/>
    <property type="match status" value="1"/>
</dbReference>
<gene>
    <name evidence="3" type="ORF">ACFSB2_20775</name>
</gene>
<name>A0ABW4JL88_9BACL</name>
<dbReference type="Pfam" id="PF01522">
    <property type="entry name" value="Polysacc_deac_1"/>
    <property type="match status" value="1"/>
</dbReference>
<dbReference type="InterPro" id="IPR011330">
    <property type="entry name" value="Glyco_hydro/deAcase_b/a-brl"/>
</dbReference>